<dbReference type="GO" id="GO:0007021">
    <property type="term" value="P:tubulin complex assembly"/>
    <property type="evidence" value="ECO:0007669"/>
    <property type="project" value="TreeGrafter"/>
</dbReference>
<dbReference type="STRING" id="1305764.R9P6J3"/>
<dbReference type="RefSeq" id="XP_012190424.1">
    <property type="nucleotide sequence ID" value="XM_012335034.1"/>
</dbReference>
<dbReference type="Gene3D" id="2.160.20.70">
    <property type="match status" value="1"/>
</dbReference>
<dbReference type="PANTHER" id="PTHR15139:SF0">
    <property type="entry name" value="TUBULIN-SPECIFIC CHAPERONE C"/>
    <property type="match status" value="1"/>
</dbReference>
<dbReference type="eggNOG" id="KOG2512">
    <property type="taxonomic scope" value="Eukaryota"/>
</dbReference>
<dbReference type="AlphaFoldDB" id="R9P6J3"/>
<dbReference type="PANTHER" id="PTHR15139">
    <property type="entry name" value="TUBULIN FOLDING COFACTOR C"/>
    <property type="match status" value="1"/>
</dbReference>
<accession>R9P6J3</accession>
<feature type="region of interest" description="Disordered" evidence="4">
    <location>
        <begin position="168"/>
        <end position="187"/>
    </location>
</feature>
<sequence>MASTSSVGNASSANASSAQAFYTHFRAATDSLLSQLAAPTTGSDSLQQALAKYASLSAELTQAVDSGVLPSHDQGVHKRRLEEVSAALEQRRRALEEAKQVGKGEGKKRGGFAFKRKQPVASAPIPPPSATAASKEEVTAATASSSDEPQASRQSSHLTISTLQDTRYTHPIPQPTTSQPAPSTPISLDLTNISHSIVDLRPLATTHTILAVQIRNVHSSAVLLPHVEGSVMVHDLQQSVLGIASCHQFRMHVSKDTVVQLETKRGSVVTIEGCSAVRFVTRRETEEIRVQDFDDLMNSEGLRSADGVQGEANYRLIKSPGDDSLESRIDAMSGPDIKMCIDNVRRHFDSFT</sequence>
<dbReference type="Pfam" id="PF07986">
    <property type="entry name" value="TBCC"/>
    <property type="match status" value="1"/>
</dbReference>
<dbReference type="PROSITE" id="PS51329">
    <property type="entry name" value="C_CAP_COFACTOR_C"/>
    <property type="match status" value="1"/>
</dbReference>
<evidence type="ECO:0000256" key="3">
    <source>
        <dbReference type="ARBA" id="ARBA00022490"/>
    </source>
</evidence>
<dbReference type="GeneID" id="24109703"/>
<dbReference type="GO" id="GO:0007023">
    <property type="term" value="P:post-chaperonin tubulin folding pathway"/>
    <property type="evidence" value="ECO:0007669"/>
    <property type="project" value="InterPro"/>
</dbReference>
<reference evidence="7" key="1">
    <citation type="journal article" date="2013" name="Genome Announc.">
        <title>Draft genome sequence of the basidiomycetous yeast-like fungus Pseudozyma hubeiensis SY62, which produces an abundant amount of the biosurfactant mannosylerythritol lipids.</title>
        <authorList>
            <person name="Konishi M."/>
            <person name="Hatada Y."/>
            <person name="Horiuchi J."/>
        </authorList>
    </citation>
    <scope>NUCLEOTIDE SEQUENCE [LARGE SCALE GENOMIC DNA]</scope>
    <source>
        <strain evidence="7">SY62</strain>
    </source>
</reference>
<dbReference type="InterPro" id="IPR012945">
    <property type="entry name" value="Tubulin-bd_cofactor_C_dom"/>
</dbReference>
<protein>
    <recommendedName>
        <fullName evidence="5">C-CAP/cofactor C-like domain-containing protein</fullName>
    </recommendedName>
</protein>
<gene>
    <name evidence="6" type="ORF">PHSY_004421</name>
</gene>
<comment type="subcellular location">
    <subcellularLocation>
        <location evidence="1">Cytoplasm</location>
    </subcellularLocation>
</comment>
<feature type="compositionally biased region" description="Polar residues" evidence="4">
    <location>
        <begin position="141"/>
        <end position="158"/>
    </location>
</feature>
<dbReference type="InterPro" id="IPR027684">
    <property type="entry name" value="TBCC"/>
</dbReference>
<keyword evidence="7" id="KW-1185">Reference proteome</keyword>
<evidence type="ECO:0000259" key="5">
    <source>
        <dbReference type="PROSITE" id="PS51329"/>
    </source>
</evidence>
<dbReference type="InterPro" id="IPR016098">
    <property type="entry name" value="CAP/MinC_C"/>
</dbReference>
<evidence type="ECO:0000313" key="6">
    <source>
        <dbReference type="EMBL" id="GAC96837.1"/>
    </source>
</evidence>
<name>R9P6J3_PSEHS</name>
<evidence type="ECO:0000313" key="7">
    <source>
        <dbReference type="Proteomes" id="UP000014071"/>
    </source>
</evidence>
<evidence type="ECO:0000256" key="2">
    <source>
        <dbReference type="ARBA" id="ARBA00008848"/>
    </source>
</evidence>
<dbReference type="HOGENOM" id="CLU_871916_0_0_1"/>
<feature type="compositionally biased region" description="Low complexity" evidence="4">
    <location>
        <begin position="175"/>
        <end position="187"/>
    </location>
</feature>
<proteinExistence type="inferred from homology"/>
<feature type="compositionally biased region" description="Basic and acidic residues" evidence="4">
    <location>
        <begin position="95"/>
        <end position="108"/>
    </location>
</feature>
<dbReference type="Gene3D" id="1.20.58.1250">
    <property type="entry name" value="Tubulin Binding Cofactor C, N-terminal domain"/>
    <property type="match status" value="1"/>
</dbReference>
<evidence type="ECO:0000256" key="4">
    <source>
        <dbReference type="SAM" id="MobiDB-lite"/>
    </source>
</evidence>
<dbReference type="GO" id="GO:0005737">
    <property type="term" value="C:cytoplasm"/>
    <property type="evidence" value="ECO:0007669"/>
    <property type="project" value="UniProtKB-SubCell"/>
</dbReference>
<organism evidence="6 7">
    <name type="scientific">Pseudozyma hubeiensis (strain SY62)</name>
    <name type="common">Yeast</name>
    <dbReference type="NCBI Taxonomy" id="1305764"/>
    <lineage>
        <taxon>Eukaryota</taxon>
        <taxon>Fungi</taxon>
        <taxon>Dikarya</taxon>
        <taxon>Basidiomycota</taxon>
        <taxon>Ustilaginomycotina</taxon>
        <taxon>Ustilaginomycetes</taxon>
        <taxon>Ustilaginales</taxon>
        <taxon>Ustilaginaceae</taxon>
        <taxon>Pseudozyma</taxon>
    </lineage>
</organism>
<dbReference type="EMBL" id="DF238808">
    <property type="protein sequence ID" value="GAC96837.1"/>
    <property type="molecule type" value="Genomic_DNA"/>
</dbReference>
<dbReference type="InterPro" id="IPR038397">
    <property type="entry name" value="TBCC_N_sf"/>
</dbReference>
<feature type="region of interest" description="Disordered" evidence="4">
    <location>
        <begin position="95"/>
        <end position="158"/>
    </location>
</feature>
<dbReference type="OrthoDB" id="194775at2759"/>
<comment type="similarity">
    <text evidence="2">Belongs to the TBCC family.</text>
</comment>
<keyword evidence="3" id="KW-0963">Cytoplasm</keyword>
<feature type="domain" description="C-CAP/cofactor C-like" evidence="5">
    <location>
        <begin position="171"/>
        <end position="300"/>
    </location>
</feature>
<dbReference type="Proteomes" id="UP000014071">
    <property type="component" value="Unassembled WGS sequence"/>
</dbReference>
<evidence type="ECO:0000256" key="1">
    <source>
        <dbReference type="ARBA" id="ARBA00004496"/>
    </source>
</evidence>
<dbReference type="InterPro" id="IPR017901">
    <property type="entry name" value="C-CAP_CF_C-like"/>
</dbReference>